<keyword evidence="6" id="KW-0732">Signal</keyword>
<proteinExistence type="predicted"/>
<feature type="signal peptide" evidence="6">
    <location>
        <begin position="1"/>
        <end position="19"/>
    </location>
</feature>
<dbReference type="SUPFAM" id="SSF53933">
    <property type="entry name" value="Microbial ribonucleases"/>
    <property type="match status" value="1"/>
</dbReference>
<keyword evidence="3" id="KW-0378">Hydrolase</keyword>
<evidence type="ECO:0000256" key="5">
    <source>
        <dbReference type="ARBA" id="ARBA00023239"/>
    </source>
</evidence>
<dbReference type="GO" id="GO:0004521">
    <property type="term" value="F:RNA endonuclease activity"/>
    <property type="evidence" value="ECO:0007669"/>
    <property type="project" value="InterPro"/>
</dbReference>
<keyword evidence="4" id="KW-1015">Disulfide bond</keyword>
<evidence type="ECO:0000256" key="6">
    <source>
        <dbReference type="SAM" id="SignalP"/>
    </source>
</evidence>
<keyword evidence="5" id="KW-0456">Lyase</keyword>
<dbReference type="InterPro" id="IPR016191">
    <property type="entry name" value="Ribonuclease/ribotoxin"/>
</dbReference>
<name>A0A8H3E9K2_9AGAM</name>
<comment type="caution">
    <text evidence="7">The sequence shown here is derived from an EMBL/GenBank/DDBJ whole genome shotgun (WGS) entry which is preliminary data.</text>
</comment>
<accession>A0A8H3E9K2</accession>
<feature type="chain" id="PRO_5034620601" evidence="6">
    <location>
        <begin position="20"/>
        <end position="153"/>
    </location>
</feature>
<keyword evidence="1" id="KW-0540">Nuclease</keyword>
<evidence type="ECO:0000256" key="4">
    <source>
        <dbReference type="ARBA" id="ARBA00023157"/>
    </source>
</evidence>
<dbReference type="Pfam" id="PF00545">
    <property type="entry name" value="Ribonuclease"/>
    <property type="match status" value="1"/>
</dbReference>
<organism evidence="7 8">
    <name type="scientific">Rhizoctonia solani</name>
    <dbReference type="NCBI Taxonomy" id="456999"/>
    <lineage>
        <taxon>Eukaryota</taxon>
        <taxon>Fungi</taxon>
        <taxon>Dikarya</taxon>
        <taxon>Basidiomycota</taxon>
        <taxon>Agaricomycotina</taxon>
        <taxon>Agaricomycetes</taxon>
        <taxon>Cantharellales</taxon>
        <taxon>Ceratobasidiaceae</taxon>
        <taxon>Rhizoctonia</taxon>
    </lineage>
</organism>
<evidence type="ECO:0000256" key="3">
    <source>
        <dbReference type="ARBA" id="ARBA00022801"/>
    </source>
</evidence>
<evidence type="ECO:0000313" key="8">
    <source>
        <dbReference type="Proteomes" id="UP000663827"/>
    </source>
</evidence>
<dbReference type="EMBL" id="CAJNJQ010005474">
    <property type="protein sequence ID" value="CAE7219036.1"/>
    <property type="molecule type" value="Genomic_DNA"/>
</dbReference>
<protein>
    <submittedName>
        <fullName evidence="7">Uncharacterized protein</fullName>
    </submittedName>
</protein>
<dbReference type="InterPro" id="IPR000026">
    <property type="entry name" value="N1-like"/>
</dbReference>
<dbReference type="Gene3D" id="3.10.450.30">
    <property type="entry name" value="Microbial ribonucleases"/>
    <property type="match status" value="1"/>
</dbReference>
<dbReference type="GO" id="GO:0016829">
    <property type="term" value="F:lyase activity"/>
    <property type="evidence" value="ECO:0007669"/>
    <property type="project" value="UniProtKB-KW"/>
</dbReference>
<dbReference type="Proteomes" id="UP000663827">
    <property type="component" value="Unassembled WGS sequence"/>
</dbReference>
<dbReference type="PANTHER" id="PTHR42104">
    <property type="entry name" value="EXTRACELLULAR GUANYL-SPECIFIC RIBONUCLEASE RNTA (AFU_ORTHOLOGUE AFUA_4G03230)"/>
    <property type="match status" value="1"/>
</dbReference>
<evidence type="ECO:0000256" key="2">
    <source>
        <dbReference type="ARBA" id="ARBA00022759"/>
    </source>
</evidence>
<evidence type="ECO:0000313" key="7">
    <source>
        <dbReference type="EMBL" id="CAE7219036.1"/>
    </source>
</evidence>
<evidence type="ECO:0000256" key="1">
    <source>
        <dbReference type="ARBA" id="ARBA00022722"/>
    </source>
</evidence>
<sequence length="153" mass="16090">MVACIWNLALLVLAAPALAIPTPDETVDLSKRRISGVRGAKCAGRPHIRASIEFAAQEAAHHLNAGIVVGNGTHNYPCRFSNIEGFKFAAGCDAPFFEFPLLMAGIYTGITPQGPDRVIIGSVSRMSADAAFCGVITRTGAPTNSSFVGCTLR</sequence>
<dbReference type="AlphaFoldDB" id="A0A8H3E9K2"/>
<dbReference type="GO" id="GO:0003723">
    <property type="term" value="F:RNA binding"/>
    <property type="evidence" value="ECO:0007669"/>
    <property type="project" value="InterPro"/>
</dbReference>
<keyword evidence="2" id="KW-0255">Endonuclease</keyword>
<dbReference type="GO" id="GO:0016787">
    <property type="term" value="F:hydrolase activity"/>
    <property type="evidence" value="ECO:0007669"/>
    <property type="project" value="UniProtKB-KW"/>
</dbReference>
<dbReference type="PANTHER" id="PTHR42104:SF1">
    <property type="entry name" value="EXTRACELLULAR GUANYL-SPECIFIC RIBONUCLEASE RNTA (AFU_ORTHOLOGUE AFUA_4G03230)"/>
    <property type="match status" value="1"/>
</dbReference>
<gene>
    <name evidence="7" type="ORF">RDB_LOCUS164239</name>
</gene>
<reference evidence="7" key="1">
    <citation type="submission" date="2021-01" db="EMBL/GenBank/DDBJ databases">
        <authorList>
            <person name="Kaushik A."/>
        </authorList>
    </citation>
    <scope>NUCLEOTIDE SEQUENCE</scope>
    <source>
        <strain evidence="7">AG5</strain>
    </source>
</reference>